<feature type="region of interest" description="Disordered" evidence="1">
    <location>
        <begin position="1170"/>
        <end position="1209"/>
    </location>
</feature>
<feature type="domain" description="PDZ" evidence="2">
    <location>
        <begin position="587"/>
        <end position="665"/>
    </location>
</feature>
<feature type="compositionally biased region" description="Pro residues" evidence="1">
    <location>
        <begin position="1718"/>
        <end position="1735"/>
    </location>
</feature>
<dbReference type="GeneID" id="113397708"/>
<dbReference type="InterPro" id="IPR036034">
    <property type="entry name" value="PDZ_sf"/>
</dbReference>
<dbReference type="PANTHER" id="PTHR19964">
    <property type="entry name" value="MULTIPLE PDZ DOMAIN PROTEIN"/>
    <property type="match status" value="1"/>
</dbReference>
<dbReference type="Pfam" id="PF00595">
    <property type="entry name" value="PDZ"/>
    <property type="match status" value="9"/>
</dbReference>
<feature type="domain" description="PDZ" evidence="2">
    <location>
        <begin position="1746"/>
        <end position="1834"/>
    </location>
</feature>
<dbReference type="Gene3D" id="2.30.42.10">
    <property type="match status" value="9"/>
</dbReference>
<sequence>MQVFGEWAQVEVVELVNDGSGLAFGIVGGRSSGVVVKSVLPGGVADRDGRLRSGDMLLRIGAVCVVGMCARQAAAVLRQCGACVRLLVARPAHSNTLQPTLQSLGASQAPIVPSRLLADPIELERGLAEAGHDGFGALSEDTTPPSPPPTIIEERLHHRPVASIVAVVPRGALAPSPRPPPLIITSEPQPPPVRLPLDMAVRGTGEPETLSYEVDLNKDSALGLGITVAGYVCEQEELSGIFVKSISAGSSADLCDKIQVNDRIVEVDGVSLHGVTNHRAVALLRDARGPVVRLKALRYLRGAGFERLQKALAAQDGRRSPIAPPSPSVTSLAKYSFSVYDESTVIEAEPESEIQPHLPSPTSPSDEAEIVIGRDDDISEREIRRIQDKWRDILQEEPDWPGHQYQYDIIVGTIMKEKDNGLGISLEGTVRVVAGKEVQARHYIRAIAPNGPIAKLGIYKVGDELLEVNGWRVLGAHHVEVVTRLRAVKSPVLLVVVRKRSDTHNRPDHSFARSGIIGGSLQDLLAPPQRLIKAKSESSVASLCSATTVMSAGHDHDEFCSDDLERNRSRSLEPLSGLAMWSDQVEYIQLQKEDRGLGFSILDYLDPSEPGSSVIVVRSVVCGGAAAADGRLAPGDRLVSVNGRDVARCKLAVAVDAIKSAPRGIVTIGVAKPLPCSTVVGGERANGHSVQSSQECINSLASDDHTGMDSFHECLQEYGEGLEVVQICLEPEESSIKDEELSALADISYDDYKKVDSLNDNSKFISLGNNDTEKVNGITELKSSKSDDSLDEQDDDLTITEDDVLVVPRELTIRSKSADRKGMESERCLSKQQSKDLSTSDEMVFAVTPTGLERISFEKYWKECDINKDKLKNDESWKEPINSAIDETASFYDATTRISVQEHNNSLLYIDHEIDGYETCLDDDSSSVKCSIKNGHKINGNSEIKELGKHDKIVIRNKDNDACAKTIKDQNTANTVDEVSSYGHPYIEEHIIKQMKSLRIEPLNVNIGTKKLKKKSPTKPSKKERRCIEYYNDQAECLQEIRQKKLEEEEYKNKEQQRILDTSLIKMEKKMLSKQQLSEDSMDAEPNFVPGCHKCFLESYAYEITKAYIAEATACKYCDVIRDMLEVPTVISSRRRSAPALVNLDSPGSDTEDEDLLAVPVVKDRRKSTGPLKFPVPARRTSHVSPTMTVTVSSGRRDGGSSQRWGPPRRVTLRRRPGAPLGVSIVGGKVDIIANQNGQNGDEKAIFGIFIKNVVPNSPAALSGELQTGDRILEVDGVCVRTAQHERAVELIKAARDIVTLTVQSLITWNTDSSDVEASPPAVSPPRPSIKKTPAPKPPKHDIKITVTEPEVEKETVKAAQNGKPEEKPVQNGEAIPSKPVYSDSDSSDEEDERELQGRTYSDKGVEIDRASAGAIKRSREEKEADPEEEDDFGYTTNKIKKKYASLGDSVVVVKLERTPKAGLGLSLAGHRDRSRMAVFICGMHPAGAAAKSSPPIKVGDEILEVNGIVLHGRCHLNASAIIKGLVGPVFKIILLRRKAALEDVAVKPITQFPVGLDEEADDRFAGYKGVRDITIKKGPSGLGIMIIEGRHTEAGRGIFVSDLQEGSAAEQAGLNIGDMILAVNRDSLLSCSYDAAAAKLKQTEGVVILTVCSPNMKDPSDKTDESASGASGNEPFVNIVFNQYFILVVKNRTGAILFFSLQMSLCFSGNKTDPSRPTTPKPAPSPAKPEPPADPATAPIKSNQDTVIEINTNNEVLGISLLGGSDTLINGPAAVILEVYKNGAIAKDGRLKVGDQIRDCNSLAINKDMTYERICLSIKLKVPKMKMTVYRPDPLQYDEVEVELTKKSGRPLGLNCVAPLEGTGVYLGELLPGSPAEVDGKLQRGDFLVAVDGKDVSTAESIAVAAILKLCNNKTTIKVKRFKIVPR</sequence>
<feature type="compositionally biased region" description="Polar residues" evidence="1">
    <location>
        <begin position="1183"/>
        <end position="1192"/>
    </location>
</feature>
<dbReference type="CDD" id="cd06671">
    <property type="entry name" value="PDZ7_MUPP1-PD6_PATJ-like"/>
    <property type="match status" value="1"/>
</dbReference>
<keyword evidence="3" id="KW-1185">Reference proteome</keyword>
<organism evidence="3 4">
    <name type="scientific">Vanessa tameamea</name>
    <name type="common">Kamehameha butterfly</name>
    <dbReference type="NCBI Taxonomy" id="334116"/>
    <lineage>
        <taxon>Eukaryota</taxon>
        <taxon>Metazoa</taxon>
        <taxon>Ecdysozoa</taxon>
        <taxon>Arthropoda</taxon>
        <taxon>Hexapoda</taxon>
        <taxon>Insecta</taxon>
        <taxon>Pterygota</taxon>
        <taxon>Neoptera</taxon>
        <taxon>Endopterygota</taxon>
        <taxon>Lepidoptera</taxon>
        <taxon>Glossata</taxon>
        <taxon>Ditrysia</taxon>
        <taxon>Papilionoidea</taxon>
        <taxon>Nymphalidae</taxon>
        <taxon>Nymphalinae</taxon>
        <taxon>Vanessa</taxon>
    </lineage>
</organism>
<feature type="domain" description="PDZ" evidence="2">
    <location>
        <begin position="411"/>
        <end position="500"/>
    </location>
</feature>
<feature type="domain" description="PDZ" evidence="2">
    <location>
        <begin position="1573"/>
        <end position="1656"/>
    </location>
</feature>
<dbReference type="RefSeq" id="XP_064074676.1">
    <property type="nucleotide sequence ID" value="XM_064218606.1"/>
</dbReference>
<feature type="domain" description="PDZ" evidence="2">
    <location>
        <begin position="213"/>
        <end position="291"/>
    </location>
</feature>
<evidence type="ECO:0000313" key="4">
    <source>
        <dbReference type="RefSeq" id="XP_064074676.1"/>
    </source>
</evidence>
<dbReference type="InterPro" id="IPR051342">
    <property type="entry name" value="PDZ_scaffold"/>
</dbReference>
<feature type="compositionally biased region" description="Acidic residues" evidence="1">
    <location>
        <begin position="1424"/>
        <end position="1433"/>
    </location>
</feature>
<feature type="domain" description="PDZ" evidence="2">
    <location>
        <begin position="1453"/>
        <end position="1524"/>
    </location>
</feature>
<name>A0ABM4ATN7_VANTA</name>
<feature type="domain" description="PDZ" evidence="2">
    <location>
        <begin position="1210"/>
        <end position="1307"/>
    </location>
</feature>
<dbReference type="PROSITE" id="PS50106">
    <property type="entry name" value="PDZ"/>
    <property type="match status" value="9"/>
</dbReference>
<dbReference type="SUPFAM" id="SSF50156">
    <property type="entry name" value="PDZ domain-like"/>
    <property type="match status" value="9"/>
</dbReference>
<gene>
    <name evidence="4" type="primary">LOC113397708</name>
</gene>
<dbReference type="CDD" id="cd06667">
    <property type="entry name" value="PDZ2_MUPP1-like"/>
    <property type="match status" value="1"/>
</dbReference>
<evidence type="ECO:0000259" key="2">
    <source>
        <dbReference type="PROSITE" id="PS50106"/>
    </source>
</evidence>
<dbReference type="CDD" id="cd06672">
    <property type="entry name" value="PDZ8_MUPP1-PDZ7_PATJ-PDZ2_INAD-like"/>
    <property type="match status" value="1"/>
</dbReference>
<dbReference type="Proteomes" id="UP001652626">
    <property type="component" value="Chromosome 23"/>
</dbReference>
<feature type="domain" description="PDZ" evidence="2">
    <location>
        <begin position="12"/>
        <end position="92"/>
    </location>
</feature>
<accession>A0ABM4ATN7</accession>
<dbReference type="SMART" id="SM00228">
    <property type="entry name" value="PDZ"/>
    <property type="match status" value="9"/>
</dbReference>
<dbReference type="PANTHER" id="PTHR19964:SF93">
    <property type="entry name" value="INACTIVATION-NO-AFTER-POTENTIAL D PROTEIN"/>
    <property type="match status" value="1"/>
</dbReference>
<feature type="compositionally biased region" description="Basic and acidic residues" evidence="1">
    <location>
        <begin position="1395"/>
        <end position="1410"/>
    </location>
</feature>
<dbReference type="InterPro" id="IPR001478">
    <property type="entry name" value="PDZ"/>
</dbReference>
<reference evidence="4" key="1">
    <citation type="submission" date="2025-08" db="UniProtKB">
        <authorList>
            <consortium name="RefSeq"/>
        </authorList>
    </citation>
    <scope>IDENTIFICATION</scope>
    <source>
        <tissue evidence="4">Whole body</tissue>
    </source>
</reference>
<evidence type="ECO:0000256" key="1">
    <source>
        <dbReference type="SAM" id="MobiDB-lite"/>
    </source>
</evidence>
<proteinExistence type="predicted"/>
<protein>
    <submittedName>
        <fullName evidence="4">Uncharacterized protein LOC113397708 isoform X1</fullName>
    </submittedName>
</protein>
<feature type="region of interest" description="Disordered" evidence="1">
    <location>
        <begin position="1711"/>
        <end position="1741"/>
    </location>
</feature>
<feature type="domain" description="PDZ" evidence="2">
    <location>
        <begin position="1842"/>
        <end position="1924"/>
    </location>
</feature>
<feature type="region of interest" description="Disordered" evidence="1">
    <location>
        <begin position="1312"/>
        <end position="1434"/>
    </location>
</feature>
<dbReference type="CDD" id="cd23064">
    <property type="entry name" value="PDZ3_INAD-like"/>
    <property type="match status" value="1"/>
</dbReference>
<evidence type="ECO:0000313" key="3">
    <source>
        <dbReference type="Proteomes" id="UP001652626"/>
    </source>
</evidence>